<evidence type="ECO:0000313" key="1">
    <source>
        <dbReference type="EMBL" id="MCU6717466.1"/>
    </source>
</evidence>
<feature type="non-terminal residue" evidence="1">
    <location>
        <position position="1"/>
    </location>
</feature>
<accession>A0ABT2SEY4</accession>
<gene>
    <name evidence="1" type="ORF">OCV43_09280</name>
</gene>
<dbReference type="RefSeq" id="WP_262623928.1">
    <property type="nucleotide sequence ID" value="NZ_JAOQKI010000013.1"/>
</dbReference>
<name>A0ABT2SEY4_9FIRM</name>
<comment type="caution">
    <text evidence="1">The sequence shown here is derived from an EMBL/GenBank/DDBJ whole genome shotgun (WGS) entry which is preliminary data.</text>
</comment>
<evidence type="ECO:0000313" key="2">
    <source>
        <dbReference type="Proteomes" id="UP001209666"/>
    </source>
</evidence>
<organism evidence="1 2">
    <name type="scientific">Roseburia amylophila</name>
    <dbReference type="NCBI Taxonomy" id="2981794"/>
    <lineage>
        <taxon>Bacteria</taxon>
        <taxon>Bacillati</taxon>
        <taxon>Bacillota</taxon>
        <taxon>Clostridia</taxon>
        <taxon>Lachnospirales</taxon>
        <taxon>Lachnospiraceae</taxon>
        <taxon>Roseburia</taxon>
    </lineage>
</organism>
<dbReference type="EMBL" id="JAOQKI010000013">
    <property type="protein sequence ID" value="MCU6717466.1"/>
    <property type="molecule type" value="Genomic_DNA"/>
</dbReference>
<proteinExistence type="predicted"/>
<keyword evidence="2" id="KW-1185">Reference proteome</keyword>
<protein>
    <submittedName>
        <fullName evidence="1">Uncharacterized protein</fullName>
    </submittedName>
</protein>
<reference evidence="1 2" key="1">
    <citation type="journal article" date="2021" name="ISME Commun">
        <title>Automated analysis of genomic sequences facilitates high-throughput and comprehensive description of bacteria.</title>
        <authorList>
            <person name="Hitch T.C.A."/>
        </authorList>
    </citation>
    <scope>NUCLEOTIDE SEQUENCE [LARGE SCALE GENOMIC DNA]</scope>
    <source>
        <strain evidence="1 2">Sanger_19</strain>
    </source>
</reference>
<dbReference type="Proteomes" id="UP001209666">
    <property type="component" value="Unassembled WGS sequence"/>
</dbReference>
<sequence>SKIEKFIQRNAKTDICRSWRFLIRDLFYSPFFVVTKHPQEAAGDRFFRCNLKCRFEYTANYQGKSFVDKPGKGC</sequence>